<feature type="compositionally biased region" description="Acidic residues" evidence="11">
    <location>
        <begin position="183"/>
        <end position="192"/>
    </location>
</feature>
<dbReference type="InterPro" id="IPR001525">
    <property type="entry name" value="C5_MeTfrase"/>
</dbReference>
<feature type="compositionally biased region" description="Basic and acidic residues" evidence="11">
    <location>
        <begin position="49"/>
        <end position="59"/>
    </location>
</feature>
<dbReference type="GO" id="GO:0003886">
    <property type="term" value="F:DNA (cytosine-5-)-methyltransferase activity"/>
    <property type="evidence" value="ECO:0007669"/>
    <property type="project" value="UniProtKB-EC"/>
</dbReference>
<feature type="region of interest" description="Disordered" evidence="11">
    <location>
        <begin position="1164"/>
        <end position="1197"/>
    </location>
</feature>
<dbReference type="AlphaFoldDB" id="A0A8H5HQS2"/>
<dbReference type="PROSITE" id="PS00095">
    <property type="entry name" value="C5_MTASE_2"/>
    <property type="match status" value="1"/>
</dbReference>
<dbReference type="InterPro" id="IPR031303">
    <property type="entry name" value="C5_meth_CS"/>
</dbReference>
<evidence type="ECO:0000256" key="3">
    <source>
        <dbReference type="ARBA" id="ARBA00022679"/>
    </source>
</evidence>
<dbReference type="GO" id="GO:0003677">
    <property type="term" value="F:DNA binding"/>
    <property type="evidence" value="ECO:0007669"/>
    <property type="project" value="UniProtKB-KW"/>
</dbReference>
<feature type="region of interest" description="Disordered" evidence="11">
    <location>
        <begin position="47"/>
        <end position="265"/>
    </location>
</feature>
<keyword evidence="14" id="KW-1185">Reference proteome</keyword>
<feature type="region of interest" description="Disordered" evidence="11">
    <location>
        <begin position="1"/>
        <end position="30"/>
    </location>
</feature>
<dbReference type="GO" id="GO:0003682">
    <property type="term" value="F:chromatin binding"/>
    <property type="evidence" value="ECO:0007669"/>
    <property type="project" value="InterPro"/>
</dbReference>
<accession>A0A8H5HQS2</accession>
<dbReference type="Gene3D" id="2.30.30.490">
    <property type="match status" value="2"/>
</dbReference>
<dbReference type="PANTHER" id="PTHR10629:SF52">
    <property type="entry name" value="DNA (CYTOSINE-5)-METHYLTRANSFERASE 1"/>
    <property type="match status" value="1"/>
</dbReference>
<keyword evidence="3 8" id="KW-0808">Transferase</keyword>
<organism evidence="13 14">
    <name type="scientific">Collybiopsis confluens</name>
    <dbReference type="NCBI Taxonomy" id="2823264"/>
    <lineage>
        <taxon>Eukaryota</taxon>
        <taxon>Fungi</taxon>
        <taxon>Dikarya</taxon>
        <taxon>Basidiomycota</taxon>
        <taxon>Agaricomycotina</taxon>
        <taxon>Agaricomycetes</taxon>
        <taxon>Agaricomycetidae</taxon>
        <taxon>Agaricales</taxon>
        <taxon>Marasmiineae</taxon>
        <taxon>Omphalotaceae</taxon>
        <taxon>Collybiopsis</taxon>
    </lineage>
</organism>
<gene>
    <name evidence="13" type="ORF">D9757_006543</name>
</gene>
<keyword evidence="5" id="KW-0238">DNA-binding</keyword>
<feature type="compositionally biased region" description="Low complexity" evidence="11">
    <location>
        <begin position="240"/>
        <end position="249"/>
    </location>
</feature>
<dbReference type="Proteomes" id="UP000518752">
    <property type="component" value="Unassembled WGS sequence"/>
</dbReference>
<reference evidence="13 14" key="1">
    <citation type="journal article" date="2020" name="ISME J.">
        <title>Uncovering the hidden diversity of litter-decomposition mechanisms in mushroom-forming fungi.</title>
        <authorList>
            <person name="Floudas D."/>
            <person name="Bentzer J."/>
            <person name="Ahren D."/>
            <person name="Johansson T."/>
            <person name="Persson P."/>
            <person name="Tunlid A."/>
        </authorList>
    </citation>
    <scope>NUCLEOTIDE SEQUENCE [LARGE SCALE GENOMIC DNA]</scope>
    <source>
        <strain evidence="13 14">CBS 406.79</strain>
    </source>
</reference>
<evidence type="ECO:0000256" key="11">
    <source>
        <dbReference type="SAM" id="MobiDB-lite"/>
    </source>
</evidence>
<dbReference type="InterPro" id="IPR001025">
    <property type="entry name" value="BAH_dom"/>
</dbReference>
<dbReference type="PROSITE" id="PS51038">
    <property type="entry name" value="BAH"/>
    <property type="match status" value="1"/>
</dbReference>
<keyword evidence="4 8" id="KW-0949">S-adenosyl-L-methionine</keyword>
<protein>
    <recommendedName>
        <fullName evidence="10">Cytosine-specific methyltransferase</fullName>
        <ecNumber evidence="10">2.1.1.37</ecNumber>
    </recommendedName>
</protein>
<comment type="caution">
    <text evidence="13">The sequence shown here is derived from an EMBL/GenBank/DDBJ whole genome shotgun (WGS) entry which is preliminary data.</text>
</comment>
<evidence type="ECO:0000313" key="13">
    <source>
        <dbReference type="EMBL" id="KAF5387544.1"/>
    </source>
</evidence>
<evidence type="ECO:0000259" key="12">
    <source>
        <dbReference type="PROSITE" id="PS51038"/>
    </source>
</evidence>
<evidence type="ECO:0000256" key="1">
    <source>
        <dbReference type="ARBA" id="ARBA00004123"/>
    </source>
</evidence>
<feature type="compositionally biased region" description="Acidic residues" evidence="11">
    <location>
        <begin position="12"/>
        <end position="22"/>
    </location>
</feature>
<dbReference type="InterPro" id="IPR050390">
    <property type="entry name" value="C5-Methyltransferase"/>
</dbReference>
<dbReference type="SUPFAM" id="SSF53335">
    <property type="entry name" value="S-adenosyl-L-methionine-dependent methyltransferases"/>
    <property type="match status" value="1"/>
</dbReference>
<dbReference type="Gene3D" id="3.90.120.10">
    <property type="entry name" value="DNA Methylase, subunit A, domain 2"/>
    <property type="match status" value="1"/>
</dbReference>
<dbReference type="InterPro" id="IPR029063">
    <property type="entry name" value="SAM-dependent_MTases_sf"/>
</dbReference>
<dbReference type="NCBIfam" id="TIGR00675">
    <property type="entry name" value="dcm"/>
    <property type="match status" value="1"/>
</dbReference>
<dbReference type="GO" id="GO:0032259">
    <property type="term" value="P:methylation"/>
    <property type="evidence" value="ECO:0007669"/>
    <property type="project" value="UniProtKB-KW"/>
</dbReference>
<dbReference type="EC" id="2.1.1.37" evidence="10"/>
<keyword evidence="6" id="KW-0539">Nucleus</keyword>
<proteinExistence type="inferred from homology"/>
<evidence type="ECO:0000313" key="14">
    <source>
        <dbReference type="Proteomes" id="UP000518752"/>
    </source>
</evidence>
<sequence>MVIPHTSRNDNSEDGTDVEAGDDQYQRGKIDGQRELLANLVSRGLVPRESVKELLKDNKAPSSSSKPRTKPLQNSPFKKSAMRISHVEIPFSPPSLKRKTSRELSSRSPGKKLRKESDESADDDDASRIHKSKPLSPKVVEKAEASSSRLTDRRKSRRMDEDDDQRSYFPSTTATGDESGTDREEEEDIEAGGEEKEQVPSSRTLEAVVLPSLSPNKRQNYAPLLSQKALGKLKEQPRQSASSSATPASIPKPNRPDSSQLSTPSTTLLRRYYGEDEDEEYASSDTPYSDEESTVPKTPRNKDAPAKNGMISTLTPIVDRIVGGFFNVNFRVERFNSSQRPTPRRNKKSKRYQVHEKNPHRIVFGNELETEDGKVYYESVTLDGEKYKVGDIVMVQPGDDARKGRQKNFQSDAAQSVNEFIRIWYFYENIEEETKMFHGQWFEHGSKTLLQQTSHSRALYLTNTCGDAPLNSIYRKCDVHFPELGSPDPEDDDESEHDQFFCQYLWEDDKDLSFLDLPSEAQIKADLAFAPAHRACHSCVLEDKAEVRKEVQYSKEDQCVSQYGINYHVDDFVYLRPSRKDQSDPSGIDVLEKAQIVKIHPPRSSGKPKIVVKRMNSSHGSPNADERLLKFEGSTETISFDDVNGKFYAARYARTSENLERWIKEDDHFYVDKSTPLSFCSQCLNVHKKWLEKLKNIGPPLRGLELFSGAGGLGSGLDASGYVKTVAAVEWDKNAAETYQRNHPKTSVFCEDVNELLHAILNDEDVQSLPRKGRTTSFPEPGDIDLISGGPPCQAFSKANHHPKENDERATLPFTMLSYTERYRQDYFLLENVVGILNYRLRGVLAGRHTITGGIKHGVFKLIVRTLLALGYQVHVKVLQAANYGAPQGRQRVIFLGAKQGLKIPDFPIPTHAFRGNNHKILENDDLKLHKPTRSPDDARSFAPFRTVLCRDAIEDLAPFDWKNPHQLIRATGKDLAESRIRLKTFPCFPAVTGSDLPGFKQCEYAHPPMNTYQRWLREKAEDEVTEHVTATYRSNIIECSTNVPLRARASHLDIPAELHRKKKKNPQPIFYGRLDANDCFKTAMTRCAPNIKASYFLHYSQKRVVTVREYARAQGFPDSYTFMRKYTAYKQIGNAVPVPLALALGKSLGDALVVEREREARRQVLEGPLEESVDDEGSGEEEGEGGGEKREMSVEV</sequence>
<feature type="region of interest" description="Disordered" evidence="11">
    <location>
        <begin position="277"/>
        <end position="309"/>
    </location>
</feature>
<dbReference type="PROSITE" id="PS51679">
    <property type="entry name" value="SAM_MT_C5"/>
    <property type="match status" value="1"/>
</dbReference>
<evidence type="ECO:0000256" key="10">
    <source>
        <dbReference type="RuleBase" id="RU000417"/>
    </source>
</evidence>
<dbReference type="EMBL" id="JAACJN010000031">
    <property type="protein sequence ID" value="KAF5387544.1"/>
    <property type="molecule type" value="Genomic_DNA"/>
</dbReference>
<feature type="domain" description="BAH" evidence="12">
    <location>
        <begin position="385"/>
        <end position="517"/>
    </location>
</feature>
<dbReference type="GO" id="GO:0006346">
    <property type="term" value="P:DNA methylation-dependent constitutive heterochromatin formation"/>
    <property type="evidence" value="ECO:0007669"/>
    <property type="project" value="InterPro"/>
</dbReference>
<feature type="compositionally biased region" description="Acidic residues" evidence="11">
    <location>
        <begin position="1169"/>
        <end position="1186"/>
    </location>
</feature>
<evidence type="ECO:0000256" key="9">
    <source>
        <dbReference type="RuleBase" id="RU000416"/>
    </source>
</evidence>
<dbReference type="OrthoDB" id="5376140at2759"/>
<comment type="catalytic activity">
    <reaction evidence="10">
        <text>a 2'-deoxycytidine in DNA + S-adenosyl-L-methionine = a 5-methyl-2'-deoxycytidine in DNA + S-adenosyl-L-homocysteine + H(+)</text>
        <dbReference type="Rhea" id="RHEA:13681"/>
        <dbReference type="Rhea" id="RHEA-COMP:11369"/>
        <dbReference type="Rhea" id="RHEA-COMP:11370"/>
        <dbReference type="ChEBI" id="CHEBI:15378"/>
        <dbReference type="ChEBI" id="CHEBI:57856"/>
        <dbReference type="ChEBI" id="CHEBI:59789"/>
        <dbReference type="ChEBI" id="CHEBI:85452"/>
        <dbReference type="ChEBI" id="CHEBI:85454"/>
        <dbReference type="EC" id="2.1.1.37"/>
    </reaction>
</comment>
<evidence type="ECO:0000256" key="6">
    <source>
        <dbReference type="ARBA" id="ARBA00023242"/>
    </source>
</evidence>
<dbReference type="GO" id="GO:0005634">
    <property type="term" value="C:nucleus"/>
    <property type="evidence" value="ECO:0007669"/>
    <property type="project" value="UniProtKB-SubCell"/>
</dbReference>
<name>A0A8H5HQS2_9AGAR</name>
<dbReference type="SMART" id="SM00439">
    <property type="entry name" value="BAH"/>
    <property type="match status" value="1"/>
</dbReference>
<feature type="compositionally biased region" description="Polar residues" evidence="11">
    <location>
        <begin position="60"/>
        <end position="77"/>
    </location>
</feature>
<dbReference type="PANTHER" id="PTHR10629">
    <property type="entry name" value="CYTOSINE-SPECIFIC METHYLTRANSFERASE"/>
    <property type="match status" value="1"/>
</dbReference>
<dbReference type="PROSITE" id="PS00094">
    <property type="entry name" value="C5_MTASE_1"/>
    <property type="match status" value="1"/>
</dbReference>
<evidence type="ECO:0000256" key="8">
    <source>
        <dbReference type="PROSITE-ProRule" id="PRU01016"/>
    </source>
</evidence>
<keyword evidence="2 8" id="KW-0489">Methyltransferase</keyword>
<dbReference type="InterPro" id="IPR018117">
    <property type="entry name" value="C5_DNA_meth_AS"/>
</dbReference>
<evidence type="ECO:0000256" key="7">
    <source>
        <dbReference type="PIRSR" id="PIRSR037404-1"/>
    </source>
</evidence>
<dbReference type="Pfam" id="PF00145">
    <property type="entry name" value="DNA_methylase"/>
    <property type="match status" value="1"/>
</dbReference>
<dbReference type="GO" id="GO:0044027">
    <property type="term" value="P:negative regulation of gene expression via chromosomal CpG island methylation"/>
    <property type="evidence" value="ECO:0007669"/>
    <property type="project" value="TreeGrafter"/>
</dbReference>
<evidence type="ECO:0000256" key="2">
    <source>
        <dbReference type="ARBA" id="ARBA00022603"/>
    </source>
</evidence>
<dbReference type="Pfam" id="PF01426">
    <property type="entry name" value="BAH"/>
    <property type="match status" value="1"/>
</dbReference>
<dbReference type="Gene3D" id="3.40.50.150">
    <property type="entry name" value="Vaccinia Virus protein VP39"/>
    <property type="match status" value="1"/>
</dbReference>
<comment type="similarity">
    <text evidence="8 9">Belongs to the class I-like SAM-binding methyltransferase superfamily. C5-methyltransferase family.</text>
</comment>
<dbReference type="InterPro" id="IPR043151">
    <property type="entry name" value="BAH_sf"/>
</dbReference>
<feature type="compositionally biased region" description="Acidic residues" evidence="11">
    <location>
        <begin position="277"/>
        <end position="293"/>
    </location>
</feature>
<evidence type="ECO:0000256" key="4">
    <source>
        <dbReference type="ARBA" id="ARBA00022691"/>
    </source>
</evidence>
<feature type="compositionally biased region" description="Basic and acidic residues" evidence="11">
    <location>
        <begin position="1187"/>
        <end position="1197"/>
    </location>
</feature>
<evidence type="ECO:0000256" key="5">
    <source>
        <dbReference type="ARBA" id="ARBA00023125"/>
    </source>
</evidence>
<feature type="active site" evidence="7 8">
    <location>
        <position position="793"/>
    </location>
</feature>
<comment type="subcellular location">
    <subcellularLocation>
        <location evidence="1">Nucleus</location>
    </subcellularLocation>
</comment>
<dbReference type="PRINTS" id="PR00105">
    <property type="entry name" value="C5METTRFRASE"/>
</dbReference>